<evidence type="ECO:0000313" key="3">
    <source>
        <dbReference type="Proteomes" id="UP000276133"/>
    </source>
</evidence>
<keyword evidence="1" id="KW-0812">Transmembrane</keyword>
<accession>A0A3M7QML9</accession>
<keyword evidence="3" id="KW-1185">Reference proteome</keyword>
<proteinExistence type="predicted"/>
<keyword evidence="1" id="KW-0472">Membrane</keyword>
<sequence>MSDKYRLNDEFNNYIIIGIKFDCVLKKLKKINLNPVRAINKKEVLLGHVDFVIKCSQKNKNVNYLFFFVMCNLNPFSFFISSPHMLKVTGFGCLFNAFFVANLASSEVSTNAVHIHLDYNSLIFTH</sequence>
<gene>
    <name evidence="2" type="ORF">BpHYR1_007512</name>
</gene>
<dbReference type="AlphaFoldDB" id="A0A3M7QML9"/>
<protein>
    <submittedName>
        <fullName evidence="2">Uncharacterized protein</fullName>
    </submittedName>
</protein>
<keyword evidence="1" id="KW-1133">Transmembrane helix</keyword>
<name>A0A3M7QML9_BRAPC</name>
<dbReference type="Proteomes" id="UP000276133">
    <property type="component" value="Unassembled WGS sequence"/>
</dbReference>
<evidence type="ECO:0000313" key="2">
    <source>
        <dbReference type="EMBL" id="RNA12530.1"/>
    </source>
</evidence>
<evidence type="ECO:0000256" key="1">
    <source>
        <dbReference type="SAM" id="Phobius"/>
    </source>
</evidence>
<dbReference type="EMBL" id="REGN01005667">
    <property type="protein sequence ID" value="RNA12530.1"/>
    <property type="molecule type" value="Genomic_DNA"/>
</dbReference>
<comment type="caution">
    <text evidence="2">The sequence shown here is derived from an EMBL/GenBank/DDBJ whole genome shotgun (WGS) entry which is preliminary data.</text>
</comment>
<reference evidence="2 3" key="1">
    <citation type="journal article" date="2018" name="Sci. Rep.">
        <title>Genomic signatures of local adaptation to the degree of environmental predictability in rotifers.</title>
        <authorList>
            <person name="Franch-Gras L."/>
            <person name="Hahn C."/>
            <person name="Garcia-Roger E.M."/>
            <person name="Carmona M.J."/>
            <person name="Serra M."/>
            <person name="Gomez A."/>
        </authorList>
    </citation>
    <scope>NUCLEOTIDE SEQUENCE [LARGE SCALE GENOMIC DNA]</scope>
    <source>
        <strain evidence="2">HYR1</strain>
    </source>
</reference>
<organism evidence="2 3">
    <name type="scientific">Brachionus plicatilis</name>
    <name type="common">Marine rotifer</name>
    <name type="synonym">Brachionus muelleri</name>
    <dbReference type="NCBI Taxonomy" id="10195"/>
    <lineage>
        <taxon>Eukaryota</taxon>
        <taxon>Metazoa</taxon>
        <taxon>Spiralia</taxon>
        <taxon>Gnathifera</taxon>
        <taxon>Rotifera</taxon>
        <taxon>Eurotatoria</taxon>
        <taxon>Monogononta</taxon>
        <taxon>Pseudotrocha</taxon>
        <taxon>Ploima</taxon>
        <taxon>Brachionidae</taxon>
        <taxon>Brachionus</taxon>
    </lineage>
</organism>
<feature type="transmembrane region" description="Helical" evidence="1">
    <location>
        <begin position="62"/>
        <end position="80"/>
    </location>
</feature>